<accession>A0ABD2ZQG3</accession>
<keyword evidence="2" id="KW-1185">Reference proteome</keyword>
<dbReference type="Proteomes" id="UP001630127">
    <property type="component" value="Unassembled WGS sequence"/>
</dbReference>
<name>A0ABD2ZQG3_9GENT</name>
<proteinExistence type="predicted"/>
<gene>
    <name evidence="1" type="ORF">ACH5RR_019818</name>
</gene>
<reference evidence="1 2" key="1">
    <citation type="submission" date="2024-11" db="EMBL/GenBank/DDBJ databases">
        <title>A near-complete genome assembly of Cinchona calisaya.</title>
        <authorList>
            <person name="Lian D.C."/>
            <person name="Zhao X.W."/>
            <person name="Wei L."/>
        </authorList>
    </citation>
    <scope>NUCLEOTIDE SEQUENCE [LARGE SCALE GENOMIC DNA]</scope>
    <source>
        <tissue evidence="1">Nenye</tissue>
    </source>
</reference>
<organism evidence="1 2">
    <name type="scientific">Cinchona calisaya</name>
    <dbReference type="NCBI Taxonomy" id="153742"/>
    <lineage>
        <taxon>Eukaryota</taxon>
        <taxon>Viridiplantae</taxon>
        <taxon>Streptophyta</taxon>
        <taxon>Embryophyta</taxon>
        <taxon>Tracheophyta</taxon>
        <taxon>Spermatophyta</taxon>
        <taxon>Magnoliopsida</taxon>
        <taxon>eudicotyledons</taxon>
        <taxon>Gunneridae</taxon>
        <taxon>Pentapetalae</taxon>
        <taxon>asterids</taxon>
        <taxon>lamiids</taxon>
        <taxon>Gentianales</taxon>
        <taxon>Rubiaceae</taxon>
        <taxon>Cinchonoideae</taxon>
        <taxon>Cinchoneae</taxon>
        <taxon>Cinchona</taxon>
    </lineage>
</organism>
<evidence type="ECO:0000313" key="1">
    <source>
        <dbReference type="EMBL" id="KAL3521669.1"/>
    </source>
</evidence>
<dbReference type="EMBL" id="JBJUIK010000008">
    <property type="protein sequence ID" value="KAL3521669.1"/>
    <property type="molecule type" value="Genomic_DNA"/>
</dbReference>
<protein>
    <submittedName>
        <fullName evidence="1">Uncharacterized protein</fullName>
    </submittedName>
</protein>
<evidence type="ECO:0000313" key="2">
    <source>
        <dbReference type="Proteomes" id="UP001630127"/>
    </source>
</evidence>
<dbReference type="AlphaFoldDB" id="A0ABD2ZQG3"/>
<comment type="caution">
    <text evidence="1">The sequence shown here is derived from an EMBL/GenBank/DDBJ whole genome shotgun (WGS) entry which is preliminary data.</text>
</comment>
<sequence length="167" mass="18408">MATKGLNHFNSWKGTNYKFRKIVSVISTAACGVNLYTTFESTDPKASRAIQSFVAVIYCGPLGTDVLSCGLKNPSHGGQSSDDDASRPWVHLKENEGWSIGVHGKLEEYSTGTKSKALESREFMKGGGYTHCSSYMVKDDPGVWKSHYQQIHRSMAGTCWSSSWGRK</sequence>